<dbReference type="FunFam" id="3.30.160.60:FF:000149">
    <property type="entry name" value="Zinc finger protein 569"/>
    <property type="match status" value="1"/>
</dbReference>
<keyword evidence="2" id="KW-0479">Metal-binding</keyword>
<protein>
    <submittedName>
        <fullName evidence="14">C2H2-type domain-containing protein</fullName>
    </submittedName>
</protein>
<comment type="subcellular location">
    <subcellularLocation>
        <location evidence="1">Nucleus</location>
    </subcellularLocation>
</comment>
<evidence type="ECO:0000259" key="12">
    <source>
        <dbReference type="PROSITE" id="PS50157"/>
    </source>
</evidence>
<evidence type="ECO:0000256" key="8">
    <source>
        <dbReference type="ARBA" id="ARBA00023163"/>
    </source>
</evidence>
<accession>A0AAF3F4G2</accession>
<dbReference type="InterPro" id="IPR013087">
    <property type="entry name" value="Znf_C2H2_type"/>
</dbReference>
<evidence type="ECO:0000256" key="4">
    <source>
        <dbReference type="ARBA" id="ARBA00022771"/>
    </source>
</evidence>
<feature type="domain" description="C2H2-type" evidence="12">
    <location>
        <begin position="455"/>
        <end position="483"/>
    </location>
</feature>
<dbReference type="FunFam" id="3.30.160.60:FF:000112">
    <property type="entry name" value="Mds1 and evi1 complex locus protein"/>
    <property type="match status" value="1"/>
</dbReference>
<dbReference type="Pfam" id="PF00096">
    <property type="entry name" value="zf-C2H2"/>
    <property type="match status" value="5"/>
</dbReference>
<dbReference type="WBParaSite" id="MBELARI_LOCUS21466">
    <property type="protein sequence ID" value="MBELARI_LOCUS21466"/>
    <property type="gene ID" value="MBELARI_LOCUS21466"/>
</dbReference>
<feature type="region of interest" description="Disordered" evidence="11">
    <location>
        <begin position="299"/>
        <end position="374"/>
    </location>
</feature>
<keyword evidence="7" id="KW-0238">DNA-binding</keyword>
<dbReference type="GO" id="GO:0008270">
    <property type="term" value="F:zinc ion binding"/>
    <property type="evidence" value="ECO:0007669"/>
    <property type="project" value="UniProtKB-KW"/>
</dbReference>
<dbReference type="FunFam" id="3.30.160.60:FF:000653">
    <property type="entry name" value="Zinc finger protein Pegasus"/>
    <property type="match status" value="1"/>
</dbReference>
<name>A0AAF3F4G2_9BILA</name>
<dbReference type="SUPFAM" id="SSF57667">
    <property type="entry name" value="beta-beta-alpha zinc fingers"/>
    <property type="match status" value="3"/>
</dbReference>
<dbReference type="GO" id="GO:0005634">
    <property type="term" value="C:nucleus"/>
    <property type="evidence" value="ECO:0007669"/>
    <property type="project" value="UniProtKB-SubCell"/>
</dbReference>
<dbReference type="GO" id="GO:0000978">
    <property type="term" value="F:RNA polymerase II cis-regulatory region sequence-specific DNA binding"/>
    <property type="evidence" value="ECO:0007669"/>
    <property type="project" value="TreeGrafter"/>
</dbReference>
<keyword evidence="4 10" id="KW-0863">Zinc-finger</keyword>
<keyword evidence="6" id="KW-0805">Transcription regulation</keyword>
<keyword evidence="5" id="KW-0862">Zinc</keyword>
<feature type="region of interest" description="Disordered" evidence="11">
    <location>
        <begin position="508"/>
        <end position="529"/>
    </location>
</feature>
<dbReference type="FunFam" id="3.30.160.60:FF:000159">
    <property type="entry name" value="Mds1 and evi1 complex locus protein"/>
    <property type="match status" value="1"/>
</dbReference>
<evidence type="ECO:0000256" key="5">
    <source>
        <dbReference type="ARBA" id="ARBA00022833"/>
    </source>
</evidence>
<evidence type="ECO:0000256" key="3">
    <source>
        <dbReference type="ARBA" id="ARBA00022737"/>
    </source>
</evidence>
<dbReference type="InterPro" id="IPR036236">
    <property type="entry name" value="Znf_C2H2_sf"/>
</dbReference>
<reference evidence="14" key="1">
    <citation type="submission" date="2024-02" db="UniProtKB">
        <authorList>
            <consortium name="WormBaseParasite"/>
        </authorList>
    </citation>
    <scope>IDENTIFICATION</scope>
</reference>
<dbReference type="PROSITE" id="PS50157">
    <property type="entry name" value="ZINC_FINGER_C2H2_2"/>
    <property type="match status" value="5"/>
</dbReference>
<dbReference type="AlphaFoldDB" id="A0AAF3F4G2"/>
<evidence type="ECO:0000256" key="2">
    <source>
        <dbReference type="ARBA" id="ARBA00022723"/>
    </source>
</evidence>
<evidence type="ECO:0000256" key="11">
    <source>
        <dbReference type="SAM" id="MobiDB-lite"/>
    </source>
</evidence>
<dbReference type="GO" id="GO:0051537">
    <property type="term" value="F:2 iron, 2 sulfur cluster binding"/>
    <property type="evidence" value="ECO:0007669"/>
    <property type="project" value="InterPro"/>
</dbReference>
<evidence type="ECO:0000256" key="10">
    <source>
        <dbReference type="PROSITE-ProRule" id="PRU00042"/>
    </source>
</evidence>
<sequence length="529" mass="58403">MSIDAEFLKSVEVRAETGVGNALWTVNSISSGKLIGLIDRESGNDPNALLILNLIKESDEEETANVHVKCIGTKTFLQTSRSIKAGEKLLANRFSDQLFVDETEEEMDINMKGDTDGHDGDEEDEIDVQLEDDCERHSAQSSVEPGEIRDFGDGFSSSQHKCPICPKSFSSASGLKQHSHIHCSSKPFRCHVCNKAYTQFSNLCRHRRIHLSSSTKETGGWRCPTCGHQFPNHGALVKHRSICGMPSEACKPSLLSPMLPLYWQYLWQQLQLGNLSSTATPLPSMLPSTTDFSCAALLKGKHSDGGRDSPSPSTSEHERGASPIDLTLKKSEKSDCGESNSDSGNEDDNAHTDASPARDDPSPNATTLPIPALSRFGANGAPTLTPFGPPTLFPMLSRGFPYPGSNFPSQAVAPSAHLLPKGTRDRYTCKFCQKVFPRSANLTRHLRTHTGEQPYKCQHCERSFSISSNLQRHVRNIHNKERPFRCHKCERCFGQQTNLDRHLRKHEEGAIDSPDEDGVTSMIKTTPVY</sequence>
<feature type="domain" description="C2H2-type" evidence="12">
    <location>
        <begin position="427"/>
        <end position="454"/>
    </location>
</feature>
<evidence type="ECO:0000313" key="14">
    <source>
        <dbReference type="WBParaSite" id="MBELARI_LOCUS21466"/>
    </source>
</evidence>
<dbReference type="Gene3D" id="3.30.160.60">
    <property type="entry name" value="Classic Zinc Finger"/>
    <property type="match status" value="5"/>
</dbReference>
<keyword evidence="3" id="KW-0677">Repeat</keyword>
<feature type="domain" description="C2H2-type" evidence="12">
    <location>
        <begin position="160"/>
        <end position="187"/>
    </location>
</feature>
<feature type="domain" description="C2H2-type" evidence="12">
    <location>
        <begin position="188"/>
        <end position="215"/>
    </location>
</feature>
<keyword evidence="13" id="KW-1185">Reference proteome</keyword>
<dbReference type="PANTHER" id="PTHR24393">
    <property type="entry name" value="ZINC FINGER PROTEIN"/>
    <property type="match status" value="1"/>
</dbReference>
<dbReference type="Proteomes" id="UP000887575">
    <property type="component" value="Unassembled WGS sequence"/>
</dbReference>
<dbReference type="SMART" id="SM00355">
    <property type="entry name" value="ZnF_C2H2"/>
    <property type="match status" value="6"/>
</dbReference>
<keyword evidence="8" id="KW-0804">Transcription</keyword>
<dbReference type="PANTHER" id="PTHR24393:SF124">
    <property type="entry name" value="C2H2-TYPE DOMAIN-CONTAINING PROTEIN-RELATED"/>
    <property type="match status" value="1"/>
</dbReference>
<evidence type="ECO:0000256" key="1">
    <source>
        <dbReference type="ARBA" id="ARBA00004123"/>
    </source>
</evidence>
<proteinExistence type="predicted"/>
<dbReference type="PROSITE" id="PS00028">
    <property type="entry name" value="ZINC_FINGER_C2H2_1"/>
    <property type="match status" value="5"/>
</dbReference>
<feature type="compositionally biased region" description="Basic and acidic residues" evidence="11">
    <location>
        <begin position="327"/>
        <end position="336"/>
    </location>
</feature>
<dbReference type="InterPro" id="IPR036922">
    <property type="entry name" value="Rieske_2Fe-2S_sf"/>
</dbReference>
<keyword evidence="9" id="KW-0539">Nucleus</keyword>
<dbReference type="SUPFAM" id="SSF50022">
    <property type="entry name" value="ISP domain"/>
    <property type="match status" value="1"/>
</dbReference>
<evidence type="ECO:0000313" key="13">
    <source>
        <dbReference type="Proteomes" id="UP000887575"/>
    </source>
</evidence>
<feature type="compositionally biased region" description="Basic and acidic residues" evidence="11">
    <location>
        <begin position="348"/>
        <end position="361"/>
    </location>
</feature>
<evidence type="ECO:0000256" key="6">
    <source>
        <dbReference type="ARBA" id="ARBA00023015"/>
    </source>
</evidence>
<dbReference type="GO" id="GO:0001228">
    <property type="term" value="F:DNA-binding transcription activator activity, RNA polymerase II-specific"/>
    <property type="evidence" value="ECO:0007669"/>
    <property type="project" value="TreeGrafter"/>
</dbReference>
<organism evidence="13 14">
    <name type="scientific">Mesorhabditis belari</name>
    <dbReference type="NCBI Taxonomy" id="2138241"/>
    <lineage>
        <taxon>Eukaryota</taxon>
        <taxon>Metazoa</taxon>
        <taxon>Ecdysozoa</taxon>
        <taxon>Nematoda</taxon>
        <taxon>Chromadorea</taxon>
        <taxon>Rhabditida</taxon>
        <taxon>Rhabditina</taxon>
        <taxon>Rhabditomorpha</taxon>
        <taxon>Rhabditoidea</taxon>
        <taxon>Rhabditidae</taxon>
        <taxon>Mesorhabditinae</taxon>
        <taxon>Mesorhabditis</taxon>
    </lineage>
</organism>
<evidence type="ECO:0000256" key="9">
    <source>
        <dbReference type="ARBA" id="ARBA00023242"/>
    </source>
</evidence>
<evidence type="ECO:0000256" key="7">
    <source>
        <dbReference type="ARBA" id="ARBA00023125"/>
    </source>
</evidence>
<feature type="domain" description="C2H2-type" evidence="12">
    <location>
        <begin position="484"/>
        <end position="506"/>
    </location>
</feature>